<dbReference type="SUPFAM" id="SSF48371">
    <property type="entry name" value="ARM repeat"/>
    <property type="match status" value="1"/>
</dbReference>
<gene>
    <name evidence="1" type="ORF">FCH28_09770</name>
</gene>
<reference evidence="1 2" key="1">
    <citation type="submission" date="2019-04" db="EMBL/GenBank/DDBJ databases">
        <title>Streptomyces piniterrae sp. nov., a heliquinomycin-producing actinomycete isolated from rhizosphere soil of Pinus yunnanensis.</title>
        <authorList>
            <person name="Zhuang X."/>
            <person name="Zhao J."/>
        </authorList>
    </citation>
    <scope>NUCLEOTIDE SEQUENCE [LARGE SCALE GENOMIC DNA]</scope>
    <source>
        <strain evidence="2">jys28</strain>
    </source>
</reference>
<evidence type="ECO:0000313" key="1">
    <source>
        <dbReference type="EMBL" id="TJZ55616.1"/>
    </source>
</evidence>
<dbReference type="InterPro" id="IPR016024">
    <property type="entry name" value="ARM-type_fold"/>
</dbReference>
<keyword evidence="2" id="KW-1185">Reference proteome</keyword>
<dbReference type="AlphaFoldDB" id="A0A4U0NMI3"/>
<sequence length="1193" mass="122542">MADEINLPNLVSHLQVDLQNTSGIVADATRQGSAVGQALGESLQRRVQAATNDIPPVEIDANSNGFDRDLDRVRRELQRLGNQRIGVDISIEDALRQMDRLEPHIERLARTHPDIDVRASVAEAAANLADIRAAATAVDAVEPEIDVHVEVHDAEENTERLRGALGRLSAMTSGLGGLSATLARVGTAVGSIVPVAAGAVAALQQMAPAAGLAATGVLGVAATAGTLKLAMTGVGDAVTAALDPEAATKYGEALAKLSPHARAFVETIHQAQPALDALRRSVQDKVFAGLDTQLKATASATLPALRQALNTSAGTLNRMAQSALSAARTLARDGTLGTALQGATAGMRQFSKLPGIVVQGLGQVGAAAAPAFQRLSKFAGEKLDQLSAKMNTAFKSGAMERAIETAVSLAGQLIHVAGNVADIFRSIFSAAQTSGGGFLGVISKITDSLKKAFAGPEVQGGLKSLFSTMSQLATTAGPLLGQALGVVGGVLQKLGPPAQTLIKALGATLQPVIRALGPLLASVAGAVGKLVVALAPLLTGIGKIVAALLPAIQPVFGALSRLFQSLAPVVTQLAVGLSSYLAPVLSGLVKIIASLIKGNLDELSVIFNSLQPMMPQIAKSLGEVGKAGGDLLSAIAPLLPQLTKLSMTVINQLLPAIVPLIPPIVKLASALFAMAVNAVTKYAIPALQKLITFISGLQKYMAPGIKAITWFVNKISSGFEWLYDHLVGHSVIPDMVRGIVSWLASLPGKALGVLASLPGRIASLAGDAAARFTGMIRSGMSQAVSWVGGLPGRIAGALGNLGGLLWNAGTSIVRGLITGIRSAIPGVQSVLNGLTNMIPDWKGPPRRDATLLTPAGKTLIRGLIDGIDASTKSLKSKLGQVTTLIERSIGINAKNRRKTSGLGSLLSRIERDNTSILRLAARRDAAAKSLAAATKKLTDITKERDKLASETKGRILGEANIAEGRADVNSVTAITVGLQQALKKTGAFANQIAALRKRGLRADLLQQITDAGVESGSATATALSRASAADLARINLLQSQLSTAAGKVGSTVADQMYGSGVRAAQGLVDGLKRSQASIERQMEKIAVSMVRAIKSKLKIHSPSRVFADIGAQTAEGLRRGMLGATGAVAAASGTLATAATRAASGVPAVGALSGAYAGAAAGSTNNTFNLYQTDASPDGILRALSWQGLVGRR</sequence>
<dbReference type="EMBL" id="SUMB01000003">
    <property type="protein sequence ID" value="TJZ55616.1"/>
    <property type="molecule type" value="Genomic_DNA"/>
</dbReference>
<dbReference type="OrthoDB" id="3404808at2"/>
<evidence type="ECO:0008006" key="3">
    <source>
        <dbReference type="Google" id="ProtNLM"/>
    </source>
</evidence>
<accession>A0A4U0NMI3</accession>
<protein>
    <recommendedName>
        <fullName evidence="3">Phage tail protein</fullName>
    </recommendedName>
</protein>
<dbReference type="Proteomes" id="UP000308697">
    <property type="component" value="Unassembled WGS sequence"/>
</dbReference>
<evidence type="ECO:0000313" key="2">
    <source>
        <dbReference type="Proteomes" id="UP000308697"/>
    </source>
</evidence>
<dbReference type="RefSeq" id="WP_136739393.1">
    <property type="nucleotide sequence ID" value="NZ_SUMB01000003.1"/>
</dbReference>
<proteinExistence type="predicted"/>
<name>A0A4U0NMI3_9ACTN</name>
<organism evidence="1 2">
    <name type="scientific">Streptomyces piniterrae</name>
    <dbReference type="NCBI Taxonomy" id="2571125"/>
    <lineage>
        <taxon>Bacteria</taxon>
        <taxon>Bacillati</taxon>
        <taxon>Actinomycetota</taxon>
        <taxon>Actinomycetes</taxon>
        <taxon>Kitasatosporales</taxon>
        <taxon>Streptomycetaceae</taxon>
        <taxon>Streptomyces</taxon>
    </lineage>
</organism>
<comment type="caution">
    <text evidence="1">The sequence shown here is derived from an EMBL/GenBank/DDBJ whole genome shotgun (WGS) entry which is preliminary data.</text>
</comment>